<proteinExistence type="inferred from homology"/>
<dbReference type="GO" id="GO:0016705">
    <property type="term" value="F:oxidoreductase activity, acting on paired donors, with incorporation or reduction of molecular oxygen"/>
    <property type="evidence" value="ECO:0007669"/>
    <property type="project" value="InterPro"/>
</dbReference>
<dbReference type="Gene3D" id="1.10.630.10">
    <property type="entry name" value="Cytochrome P450"/>
    <property type="match status" value="1"/>
</dbReference>
<dbReference type="SUPFAM" id="SSF48264">
    <property type="entry name" value="Cytochrome P450"/>
    <property type="match status" value="1"/>
</dbReference>
<organism evidence="3 4">
    <name type="scientific">Streptomyces griseoviridis</name>
    <dbReference type="NCBI Taxonomy" id="45398"/>
    <lineage>
        <taxon>Bacteria</taxon>
        <taxon>Bacillati</taxon>
        <taxon>Actinomycetota</taxon>
        <taxon>Actinomycetes</taxon>
        <taxon>Kitasatosporales</taxon>
        <taxon>Streptomycetaceae</taxon>
        <taxon>Streptomyces</taxon>
    </lineage>
</organism>
<keyword evidence="2" id="KW-0503">Monooxygenase</keyword>
<evidence type="ECO:0000313" key="3">
    <source>
        <dbReference type="EMBL" id="GGS67212.1"/>
    </source>
</evidence>
<comment type="caution">
    <text evidence="3">The sequence shown here is derived from an EMBL/GenBank/DDBJ whole genome shotgun (WGS) entry which is preliminary data.</text>
</comment>
<reference evidence="3" key="1">
    <citation type="journal article" date="2014" name="Int. J. Syst. Evol. Microbiol.">
        <title>Complete genome sequence of Corynebacterium casei LMG S-19264T (=DSM 44701T), isolated from a smear-ripened cheese.</title>
        <authorList>
            <consortium name="US DOE Joint Genome Institute (JGI-PGF)"/>
            <person name="Walter F."/>
            <person name="Albersmeier A."/>
            <person name="Kalinowski J."/>
            <person name="Ruckert C."/>
        </authorList>
    </citation>
    <scope>NUCLEOTIDE SEQUENCE</scope>
    <source>
        <strain evidence="3">JCM 4234</strain>
    </source>
</reference>
<accession>A0A918GV76</accession>
<gene>
    <name evidence="3" type="primary">cyp158a2</name>
    <name evidence="3" type="ORF">GCM10010238_64960</name>
</gene>
<name>A0A918GV76_STRGD</name>
<dbReference type="Pfam" id="PF00067">
    <property type="entry name" value="p450"/>
    <property type="match status" value="1"/>
</dbReference>
<keyword evidence="2" id="KW-0349">Heme</keyword>
<dbReference type="PRINTS" id="PR00359">
    <property type="entry name" value="BP450"/>
</dbReference>
<evidence type="ECO:0000256" key="2">
    <source>
        <dbReference type="RuleBase" id="RU000461"/>
    </source>
</evidence>
<dbReference type="InterPro" id="IPR036396">
    <property type="entry name" value="Cyt_P450_sf"/>
</dbReference>
<dbReference type="PANTHER" id="PTHR46696:SF6">
    <property type="entry name" value="P450, PUTATIVE (EUROFUNG)-RELATED"/>
    <property type="match status" value="1"/>
</dbReference>
<dbReference type="InterPro" id="IPR017972">
    <property type="entry name" value="Cyt_P450_CS"/>
</dbReference>
<evidence type="ECO:0000256" key="1">
    <source>
        <dbReference type="ARBA" id="ARBA00010617"/>
    </source>
</evidence>
<dbReference type="PANTHER" id="PTHR46696">
    <property type="entry name" value="P450, PUTATIVE (EUROFUNG)-RELATED"/>
    <property type="match status" value="1"/>
</dbReference>
<reference evidence="3" key="2">
    <citation type="submission" date="2020-09" db="EMBL/GenBank/DDBJ databases">
        <authorList>
            <person name="Sun Q."/>
            <person name="Ohkuma M."/>
        </authorList>
    </citation>
    <scope>NUCLEOTIDE SEQUENCE</scope>
    <source>
        <strain evidence="3">JCM 4234</strain>
    </source>
</reference>
<dbReference type="PROSITE" id="PS00086">
    <property type="entry name" value="CYTOCHROME_P450"/>
    <property type="match status" value="1"/>
</dbReference>
<dbReference type="EMBL" id="BMSL01000034">
    <property type="protein sequence ID" value="GGS67212.1"/>
    <property type="molecule type" value="Genomic_DNA"/>
</dbReference>
<dbReference type="GO" id="GO:0004497">
    <property type="term" value="F:monooxygenase activity"/>
    <property type="evidence" value="ECO:0007669"/>
    <property type="project" value="UniProtKB-KW"/>
</dbReference>
<dbReference type="GO" id="GO:0005506">
    <property type="term" value="F:iron ion binding"/>
    <property type="evidence" value="ECO:0007669"/>
    <property type="project" value="InterPro"/>
</dbReference>
<comment type="similarity">
    <text evidence="1 2">Belongs to the cytochrome P450 family.</text>
</comment>
<protein>
    <submittedName>
        <fullName evidence="3">Biflaviolin synthase CYP158A2</fullName>
    </submittedName>
</protein>
<dbReference type="InterPro" id="IPR002397">
    <property type="entry name" value="Cyt_P450_B"/>
</dbReference>
<dbReference type="Proteomes" id="UP000653493">
    <property type="component" value="Unassembled WGS sequence"/>
</dbReference>
<keyword evidence="4" id="KW-1185">Reference proteome</keyword>
<keyword evidence="2" id="KW-0408">Iron</keyword>
<sequence>MSAAAPEVFPYPAGPGGTVPAQYDRLLAEEPVLRVGLADGSAIWLVTRDADVRTVLTGPAFSRARAAALPGTGLGRGQGTGIVDLDPPRHTAFRSPVAAAFSAERTVRWRARVEEIAGQLAASLGRLPDPVDLVGSYTAPFAGRVVCELLGFDGDRWREITGDVEALLMSGGADGPEQEACRTRLAEAFTGLLDERRAREGDDVAGVLLGLDDPEAEGGKLTDEERIVLLHGLVISGFIGVRDLLARHLYGVLADTGVRDRLVSRPELIPGAVAELLRFYPSSNDGLLRVATEDVELSGTRIPAGAAVLPLVSAACRDPRVLDRPGELDIERPQTPTLAFGAGPHRCPATDLVLVQHAAGIRELLAAHPRIGLAVEPGDVAHTSRLLPLGVAALPVRLDTAP</sequence>
<dbReference type="AlphaFoldDB" id="A0A918GV76"/>
<dbReference type="GO" id="GO:0020037">
    <property type="term" value="F:heme binding"/>
    <property type="evidence" value="ECO:0007669"/>
    <property type="project" value="InterPro"/>
</dbReference>
<dbReference type="InterPro" id="IPR001128">
    <property type="entry name" value="Cyt_P450"/>
</dbReference>
<evidence type="ECO:0000313" key="4">
    <source>
        <dbReference type="Proteomes" id="UP000653493"/>
    </source>
</evidence>
<keyword evidence="2" id="KW-0560">Oxidoreductase</keyword>
<keyword evidence="2" id="KW-0479">Metal-binding</keyword>